<feature type="transmembrane region" description="Helical" evidence="7">
    <location>
        <begin position="426"/>
        <end position="449"/>
    </location>
</feature>
<feature type="transmembrane region" description="Helical" evidence="7">
    <location>
        <begin position="165"/>
        <end position="183"/>
    </location>
</feature>
<feature type="domain" description="Major facilitator superfamily (MFS) profile" evidence="8">
    <location>
        <begin position="35"/>
        <end position="514"/>
    </location>
</feature>
<dbReference type="InterPro" id="IPR003663">
    <property type="entry name" value="Sugar/inositol_transpt"/>
</dbReference>
<dbReference type="PROSITE" id="PS00217">
    <property type="entry name" value="SUGAR_TRANSPORT_2"/>
    <property type="match status" value="1"/>
</dbReference>
<dbReference type="PROSITE" id="PS00216">
    <property type="entry name" value="SUGAR_TRANSPORT_1"/>
    <property type="match status" value="1"/>
</dbReference>
<comment type="subcellular location">
    <subcellularLocation>
        <location evidence="1">Membrane</location>
        <topology evidence="1">Multi-pass membrane protein</topology>
    </subcellularLocation>
</comment>
<dbReference type="InterPro" id="IPR036259">
    <property type="entry name" value="MFS_trans_sf"/>
</dbReference>
<feature type="transmembrane region" description="Helical" evidence="7">
    <location>
        <begin position="78"/>
        <end position="98"/>
    </location>
</feature>
<keyword evidence="4 7" id="KW-0812">Transmembrane</keyword>
<feature type="transmembrane region" description="Helical" evidence="7">
    <location>
        <begin position="136"/>
        <end position="153"/>
    </location>
</feature>
<dbReference type="InterPro" id="IPR020846">
    <property type="entry name" value="MFS_dom"/>
</dbReference>
<keyword evidence="10" id="KW-1185">Reference proteome</keyword>
<evidence type="ECO:0000256" key="3">
    <source>
        <dbReference type="ARBA" id="ARBA00022448"/>
    </source>
</evidence>
<evidence type="ECO:0000313" key="9">
    <source>
        <dbReference type="EMBL" id="KNG82573.1"/>
    </source>
</evidence>
<proteinExistence type="inferred from homology"/>
<dbReference type="FunFam" id="1.20.1250.20:FF:000026">
    <property type="entry name" value="MFS quinate transporter QutD"/>
    <property type="match status" value="1"/>
</dbReference>
<evidence type="ECO:0000256" key="6">
    <source>
        <dbReference type="ARBA" id="ARBA00023136"/>
    </source>
</evidence>
<dbReference type="RefSeq" id="XP_015403496.1">
    <property type="nucleotide sequence ID" value="XM_015555195.1"/>
</dbReference>
<feature type="transmembrane region" description="Helical" evidence="7">
    <location>
        <begin position="331"/>
        <end position="349"/>
    </location>
</feature>
<dbReference type="InterPro" id="IPR050360">
    <property type="entry name" value="MFS_Sugar_Transporters"/>
</dbReference>
<dbReference type="GeneID" id="26811743"/>
<comment type="similarity">
    <text evidence="2">Belongs to the major facilitator superfamily. Sugar transporter (TC 2.A.1.1) family.</text>
</comment>
<dbReference type="PANTHER" id="PTHR48022:SF2">
    <property type="entry name" value="PLASTIDIC GLUCOSE TRANSPORTER 4"/>
    <property type="match status" value="1"/>
</dbReference>
<dbReference type="AlphaFoldDB" id="A0A0L1ITR5"/>
<feature type="transmembrane region" description="Helical" evidence="7">
    <location>
        <begin position="203"/>
        <end position="224"/>
    </location>
</feature>
<protein>
    <submittedName>
        <fullName evidence="9">High-affinity glucose transporter of the major facilitator superfamily</fullName>
    </submittedName>
</protein>
<feature type="transmembrane region" description="Helical" evidence="7">
    <location>
        <begin position="32"/>
        <end position="49"/>
    </location>
</feature>
<keyword evidence="9" id="KW-0762">Sugar transport</keyword>
<reference evidence="9 10" key="1">
    <citation type="submission" date="2014-06" db="EMBL/GenBank/DDBJ databases">
        <title>The Genome of the Aflatoxigenic Filamentous Fungus Aspergillus nomius.</title>
        <authorList>
            <person name="Moore M.G."/>
            <person name="Shannon B.M."/>
            <person name="Brian M.M."/>
        </authorList>
    </citation>
    <scope>NUCLEOTIDE SEQUENCE [LARGE SCALE GENOMIC DNA]</scope>
    <source>
        <strain evidence="9 10">NRRL 13137</strain>
    </source>
</reference>
<evidence type="ECO:0000256" key="5">
    <source>
        <dbReference type="ARBA" id="ARBA00022989"/>
    </source>
</evidence>
<feature type="transmembrane region" description="Helical" evidence="7">
    <location>
        <begin position="492"/>
        <end position="510"/>
    </location>
</feature>
<feature type="transmembrane region" description="Helical" evidence="7">
    <location>
        <begin position="394"/>
        <end position="414"/>
    </location>
</feature>
<evidence type="ECO:0000259" key="8">
    <source>
        <dbReference type="PROSITE" id="PS50850"/>
    </source>
</evidence>
<accession>A0A0L1ITR5</accession>
<evidence type="ECO:0000256" key="2">
    <source>
        <dbReference type="ARBA" id="ARBA00010992"/>
    </source>
</evidence>
<dbReference type="PROSITE" id="PS50850">
    <property type="entry name" value="MFS"/>
    <property type="match status" value="1"/>
</dbReference>
<gene>
    <name evidence="9" type="ORF">ANOM_009939</name>
</gene>
<dbReference type="InterPro" id="IPR005828">
    <property type="entry name" value="MFS_sugar_transport-like"/>
</dbReference>
<dbReference type="EMBL" id="JNOM01000334">
    <property type="protein sequence ID" value="KNG82573.1"/>
    <property type="molecule type" value="Genomic_DNA"/>
</dbReference>
<dbReference type="GO" id="GO:0005351">
    <property type="term" value="F:carbohydrate:proton symporter activity"/>
    <property type="evidence" value="ECO:0007669"/>
    <property type="project" value="TreeGrafter"/>
</dbReference>
<dbReference type="GO" id="GO:0016020">
    <property type="term" value="C:membrane"/>
    <property type="evidence" value="ECO:0007669"/>
    <property type="project" value="UniProtKB-SubCell"/>
</dbReference>
<evidence type="ECO:0000256" key="4">
    <source>
        <dbReference type="ARBA" id="ARBA00022692"/>
    </source>
</evidence>
<comment type="caution">
    <text evidence="9">The sequence shown here is derived from an EMBL/GenBank/DDBJ whole genome shotgun (WGS) entry which is preliminary data.</text>
</comment>
<dbReference type="Pfam" id="PF00083">
    <property type="entry name" value="Sugar_tr"/>
    <property type="match status" value="2"/>
</dbReference>
<organism evidence="9 10">
    <name type="scientific">Aspergillus nomiae NRRL (strain ATCC 15546 / NRRL 13137 / CBS 260.88 / M93)</name>
    <dbReference type="NCBI Taxonomy" id="1509407"/>
    <lineage>
        <taxon>Eukaryota</taxon>
        <taxon>Fungi</taxon>
        <taxon>Dikarya</taxon>
        <taxon>Ascomycota</taxon>
        <taxon>Pezizomycotina</taxon>
        <taxon>Eurotiomycetes</taxon>
        <taxon>Eurotiomycetidae</taxon>
        <taxon>Eurotiales</taxon>
        <taxon>Aspergillaceae</taxon>
        <taxon>Aspergillus</taxon>
        <taxon>Aspergillus subgen. Circumdati</taxon>
    </lineage>
</organism>
<dbReference type="PANTHER" id="PTHR48022">
    <property type="entry name" value="PLASTIDIC GLUCOSE TRANSPORTER 4"/>
    <property type="match status" value="1"/>
</dbReference>
<name>A0A0L1ITR5_ASPN3</name>
<evidence type="ECO:0000256" key="7">
    <source>
        <dbReference type="SAM" id="Phobius"/>
    </source>
</evidence>
<dbReference type="Gene3D" id="1.20.1250.20">
    <property type="entry name" value="MFS general substrate transporter like domains"/>
    <property type="match status" value="1"/>
</dbReference>
<feature type="transmembrane region" description="Helical" evidence="7">
    <location>
        <begin position="361"/>
        <end position="382"/>
    </location>
</feature>
<sequence length="573" mass="61821">MQAASRRSSVTGLAEVTGADTGVSGLMNNKRCLGLALFASLGGVLYGYNQGVFSQVQVMADFEYRFASTLNNSSTKGLLTGILELGAMVGALSSSPLADKYSRKLSISAWCVVFMLGVALQVGASTDVALIYSGRWFAGMGVGGLSVVVPMFNAELAPASIRGTLVGLQQVAICFGIMISYWIGYGTNYIGGTTYPNQSSAAWRIPLALQLVPAIILCIGSWFLPYSPRWLMLVGREEECLAVLARLRKQDANSPAVQYEYRSLKVEAYADRATARSRYGTEEKTWRTEALEYKRIFTTKVTLHRVGLGAGVKHLVNGPVSLQFRPNGFRTTLTGIGINAILYYAPTIFEQVGLSGGSIGLLATGIVGILMFVFTIPGALIVDKVGRKPMLAWSLANMGIAHAIIAALIATYGGKFNEHKAAANGAIFLVYWVVVNYAMPYGPVGWIVTAESSSLDIRAKGVAIGSAVNWIMNFTVAQVTPVMITNIGYKTWIVFMCFCFLGLAWVYFVLPELKGLSLEEIDAVFADEVSAEDRHQRERIANELGVSRVVNVDGGDGIDDLKDSTSKQEVETV</sequence>
<keyword evidence="6 7" id="KW-0472">Membrane</keyword>
<dbReference type="OrthoDB" id="8120565at2759"/>
<keyword evidence="5 7" id="KW-1133">Transmembrane helix</keyword>
<dbReference type="SUPFAM" id="SSF103473">
    <property type="entry name" value="MFS general substrate transporter"/>
    <property type="match status" value="1"/>
</dbReference>
<dbReference type="PRINTS" id="PR00171">
    <property type="entry name" value="SUGRTRNSPORT"/>
</dbReference>
<feature type="transmembrane region" description="Helical" evidence="7">
    <location>
        <begin position="461"/>
        <end position="480"/>
    </location>
</feature>
<dbReference type="Proteomes" id="UP000037505">
    <property type="component" value="Unassembled WGS sequence"/>
</dbReference>
<feature type="transmembrane region" description="Helical" evidence="7">
    <location>
        <begin position="105"/>
        <end position="124"/>
    </location>
</feature>
<dbReference type="InterPro" id="IPR005829">
    <property type="entry name" value="Sugar_transporter_CS"/>
</dbReference>
<evidence type="ECO:0000313" key="10">
    <source>
        <dbReference type="Proteomes" id="UP000037505"/>
    </source>
</evidence>
<evidence type="ECO:0000256" key="1">
    <source>
        <dbReference type="ARBA" id="ARBA00004141"/>
    </source>
</evidence>
<keyword evidence="3" id="KW-0813">Transport</keyword>